<name>A0A378JHJ9_9GAMM</name>
<organism evidence="2 3">
    <name type="scientific">Legionella busanensis</name>
    <dbReference type="NCBI Taxonomy" id="190655"/>
    <lineage>
        <taxon>Bacteria</taxon>
        <taxon>Pseudomonadati</taxon>
        <taxon>Pseudomonadota</taxon>
        <taxon>Gammaproteobacteria</taxon>
        <taxon>Legionellales</taxon>
        <taxon>Legionellaceae</taxon>
        <taxon>Legionella</taxon>
    </lineage>
</organism>
<feature type="signal peptide" evidence="1">
    <location>
        <begin position="1"/>
        <end position="23"/>
    </location>
</feature>
<gene>
    <name evidence="2" type="ORF">NCTC13316_00225</name>
</gene>
<accession>A0A378JHJ9</accession>
<reference evidence="2 3" key="1">
    <citation type="submission" date="2018-06" db="EMBL/GenBank/DDBJ databases">
        <authorList>
            <consortium name="Pathogen Informatics"/>
            <person name="Doyle S."/>
        </authorList>
    </citation>
    <scope>NUCLEOTIDE SEQUENCE [LARGE SCALE GENOMIC DNA]</scope>
    <source>
        <strain evidence="2 3">NCTC13316</strain>
    </source>
</reference>
<dbReference type="OrthoDB" id="5644684at2"/>
<dbReference type="PROSITE" id="PS51257">
    <property type="entry name" value="PROKAR_LIPOPROTEIN"/>
    <property type="match status" value="1"/>
</dbReference>
<dbReference type="InterPro" id="IPR025294">
    <property type="entry name" value="DUF4156"/>
</dbReference>
<sequence length="120" mass="12999">MKRIVYGALPVILLALVSCSNNAALLPEAQQVTVAQSGAAIKHCKNLGKIMASDVNGVSQAYQSHEHLYQDEVNMLKNKTAELGGNTLLITKDKATYTGNPQTHSVDTHSLEGMAYECRR</sequence>
<dbReference type="Pfam" id="PF13698">
    <property type="entry name" value="DUF4156"/>
    <property type="match status" value="1"/>
</dbReference>
<evidence type="ECO:0000313" key="2">
    <source>
        <dbReference type="EMBL" id="STX50158.1"/>
    </source>
</evidence>
<protein>
    <submittedName>
        <fullName evidence="2">Putative outer membrane lipoprotein</fullName>
    </submittedName>
</protein>
<dbReference type="AlphaFoldDB" id="A0A378JHJ9"/>
<evidence type="ECO:0000256" key="1">
    <source>
        <dbReference type="SAM" id="SignalP"/>
    </source>
</evidence>
<keyword evidence="3" id="KW-1185">Reference proteome</keyword>
<keyword evidence="2" id="KW-0449">Lipoprotein</keyword>
<dbReference type="EMBL" id="UGOD01000001">
    <property type="protein sequence ID" value="STX50158.1"/>
    <property type="molecule type" value="Genomic_DNA"/>
</dbReference>
<dbReference type="RefSeq" id="WP_115329719.1">
    <property type="nucleotide sequence ID" value="NZ_CAAAHP010000015.1"/>
</dbReference>
<keyword evidence="1" id="KW-0732">Signal</keyword>
<dbReference type="Proteomes" id="UP000254794">
    <property type="component" value="Unassembled WGS sequence"/>
</dbReference>
<feature type="chain" id="PRO_5016730349" evidence="1">
    <location>
        <begin position="24"/>
        <end position="120"/>
    </location>
</feature>
<evidence type="ECO:0000313" key="3">
    <source>
        <dbReference type="Proteomes" id="UP000254794"/>
    </source>
</evidence>
<proteinExistence type="predicted"/>